<name>A0A2R5GFV4_9STRA</name>
<sequence>MATSARKRKARSEGAPSATRGSRQPRPAAGSRVQLDALASEIVPFVGTPRDWAACRTINSAWREAADRVGMRNCWIELYKSATPFLERVVASPRFAESVHFLDLTQLKTKLIWRDYERLLGSLPNLRGAKVRRPPRGSAGLKLLLAQEQLETLEFLDLEHVIFPQTLRTIGSPLKLKSLRLYFASGLEDKFAQRMADLSSVKDLLVVGACWLTNCMGIHALPDPPPPLVRLTLVDCGRHQMSAPHLVDTLRRVAPTIEYVNLTDSLQTFPTILDWYAPRLRSFVLDGIALSDGFQRMLFEDVLPALQLLSAARCPHTDEYFTATQGQSSDTRGLIFGPSLRVVDLSSTRIGVNTLSRFEACPSFRLAMVDSCRNLPRKVRTKYAALRNAPGMEALHTDLKSVQDDAETNKRKAAVEAWRKKVQFALYNTEYRRCGELCDDMLKKMSSESLEWRIPVLVQRAETYLKWSEVAETERIRRSRIRCAKMDCAAALEEVGGHRSHLLADTLLGLGLTMQSQVDLLHGHLGNARRKLAKAIEGMRKHPELLVLWGLDYVSVASVKLQEVSKAGTLQSQAEEALKQNKPLRCLRHIDSLLAVCPVSVQGLSLKVDALLKAKRWADAATFCEKVKGELDAKTDRRLLANMIMGEARCAYAHGKVDEAVHLAQSIDDIFMQGESRVSLTLWRRLSEDKAKGNAFFAKGQYSKALDHYSAALARCTSPKFSAILHSNRAATHMARKQYKLALNDCDEALRLDPNYTKAMLRRARAGAQLHDELSFLLRARADYHRVFRRDHTQKATHQQELNELELRISSLQKAEADARAARQKNARPRPGEKTPERSKPSSASTWGGGSFGSANVTAWLDSKGRIKNYYQALGLTQGAGIDRVSIKKAFHRLALKHHPDKTQAAPEMERRKSETTFKRVAEAYSVLGNDEVREQYDRFFRCVA</sequence>
<feature type="compositionally biased region" description="Basic and acidic residues" evidence="2">
    <location>
        <begin position="830"/>
        <end position="840"/>
    </location>
</feature>
<feature type="repeat" description="TPR" evidence="1">
    <location>
        <begin position="723"/>
        <end position="756"/>
    </location>
</feature>
<dbReference type="OrthoDB" id="43952at2759"/>
<gene>
    <name evidence="4" type="ORF">FCC1311_056762</name>
</gene>
<dbReference type="InterPro" id="IPR019734">
    <property type="entry name" value="TPR_rpt"/>
</dbReference>
<dbReference type="PROSITE" id="PS00636">
    <property type="entry name" value="DNAJ_1"/>
    <property type="match status" value="1"/>
</dbReference>
<evidence type="ECO:0000259" key="3">
    <source>
        <dbReference type="PROSITE" id="PS50076"/>
    </source>
</evidence>
<dbReference type="Proteomes" id="UP000241890">
    <property type="component" value="Unassembled WGS sequence"/>
</dbReference>
<dbReference type="InterPro" id="IPR018253">
    <property type="entry name" value="DnaJ_domain_CS"/>
</dbReference>
<organism evidence="4 5">
    <name type="scientific">Hondaea fermentalgiana</name>
    <dbReference type="NCBI Taxonomy" id="2315210"/>
    <lineage>
        <taxon>Eukaryota</taxon>
        <taxon>Sar</taxon>
        <taxon>Stramenopiles</taxon>
        <taxon>Bigyra</taxon>
        <taxon>Labyrinthulomycetes</taxon>
        <taxon>Thraustochytrida</taxon>
        <taxon>Thraustochytriidae</taxon>
        <taxon>Hondaea</taxon>
    </lineage>
</organism>
<dbReference type="Gene3D" id="3.80.10.10">
    <property type="entry name" value="Ribonuclease Inhibitor"/>
    <property type="match status" value="1"/>
</dbReference>
<feature type="domain" description="J" evidence="3">
    <location>
        <begin position="869"/>
        <end position="941"/>
    </location>
</feature>
<feature type="region of interest" description="Disordered" evidence="2">
    <location>
        <begin position="815"/>
        <end position="849"/>
    </location>
</feature>
<dbReference type="SMART" id="SM00028">
    <property type="entry name" value="TPR"/>
    <property type="match status" value="2"/>
</dbReference>
<dbReference type="PANTHER" id="PTHR44200">
    <property type="entry name" value="DNAJ HOMOLOG SUBFAMILY C MEMBER 7"/>
    <property type="match status" value="1"/>
</dbReference>
<dbReference type="EMBL" id="BEYU01000058">
    <property type="protein sequence ID" value="GBG29455.1"/>
    <property type="molecule type" value="Genomic_DNA"/>
</dbReference>
<dbReference type="PROSITE" id="PS50005">
    <property type="entry name" value="TPR"/>
    <property type="match status" value="1"/>
</dbReference>
<dbReference type="SMART" id="SM00271">
    <property type="entry name" value="DnaJ"/>
    <property type="match status" value="1"/>
</dbReference>
<reference evidence="4 5" key="1">
    <citation type="submission" date="2017-12" db="EMBL/GenBank/DDBJ databases">
        <title>Sequencing, de novo assembly and annotation of complete genome of a new Thraustochytrid species, strain FCC1311.</title>
        <authorList>
            <person name="Sedici K."/>
            <person name="Godart F."/>
            <person name="Aiese Cigliano R."/>
            <person name="Sanseverino W."/>
            <person name="Barakat M."/>
            <person name="Ortet P."/>
            <person name="Marechal E."/>
            <person name="Cagnac O."/>
            <person name="Amato A."/>
        </authorList>
    </citation>
    <scope>NUCLEOTIDE SEQUENCE [LARGE SCALE GENOMIC DNA]</scope>
</reference>
<feature type="compositionally biased region" description="Basic residues" evidence="2">
    <location>
        <begin position="1"/>
        <end position="10"/>
    </location>
</feature>
<dbReference type="InterPro" id="IPR052758">
    <property type="entry name" value="SRC_co-chaperone"/>
</dbReference>
<dbReference type="PANTHER" id="PTHR44200:SF1">
    <property type="entry name" value="DNAJ HOMOLOG SUBFAMILY C MEMBER 7"/>
    <property type="match status" value="1"/>
</dbReference>
<dbReference type="PROSITE" id="PS50076">
    <property type="entry name" value="DNAJ_2"/>
    <property type="match status" value="1"/>
</dbReference>
<dbReference type="Gene3D" id="1.10.287.110">
    <property type="entry name" value="DnaJ domain"/>
    <property type="match status" value="1"/>
</dbReference>
<dbReference type="InterPro" id="IPR001623">
    <property type="entry name" value="DnaJ_domain"/>
</dbReference>
<dbReference type="Pfam" id="PF00515">
    <property type="entry name" value="TPR_1"/>
    <property type="match status" value="1"/>
</dbReference>
<evidence type="ECO:0000256" key="1">
    <source>
        <dbReference type="PROSITE-ProRule" id="PRU00339"/>
    </source>
</evidence>
<dbReference type="InParanoid" id="A0A2R5GFV4"/>
<proteinExistence type="predicted"/>
<keyword evidence="5" id="KW-1185">Reference proteome</keyword>
<dbReference type="PRINTS" id="PR00625">
    <property type="entry name" value="JDOMAIN"/>
</dbReference>
<evidence type="ECO:0000313" key="4">
    <source>
        <dbReference type="EMBL" id="GBG29455.1"/>
    </source>
</evidence>
<feature type="region of interest" description="Disordered" evidence="2">
    <location>
        <begin position="1"/>
        <end position="30"/>
    </location>
</feature>
<dbReference type="Gene3D" id="1.25.40.10">
    <property type="entry name" value="Tetratricopeptide repeat domain"/>
    <property type="match status" value="2"/>
</dbReference>
<dbReference type="SUPFAM" id="SSF48452">
    <property type="entry name" value="TPR-like"/>
    <property type="match status" value="1"/>
</dbReference>
<dbReference type="InterPro" id="IPR032675">
    <property type="entry name" value="LRR_dom_sf"/>
</dbReference>
<dbReference type="InterPro" id="IPR036869">
    <property type="entry name" value="J_dom_sf"/>
</dbReference>
<accession>A0A2R5GFV4</accession>
<dbReference type="CDD" id="cd06257">
    <property type="entry name" value="DnaJ"/>
    <property type="match status" value="1"/>
</dbReference>
<protein>
    <submittedName>
        <fullName evidence="4">DnaJ-like subfamily C member 7-like</fullName>
    </submittedName>
</protein>
<dbReference type="InterPro" id="IPR011990">
    <property type="entry name" value="TPR-like_helical_dom_sf"/>
</dbReference>
<dbReference type="AlphaFoldDB" id="A0A2R5GFV4"/>
<dbReference type="Pfam" id="PF00226">
    <property type="entry name" value="DnaJ"/>
    <property type="match status" value="1"/>
</dbReference>
<dbReference type="SUPFAM" id="SSF52047">
    <property type="entry name" value="RNI-like"/>
    <property type="match status" value="1"/>
</dbReference>
<dbReference type="SUPFAM" id="SSF46565">
    <property type="entry name" value="Chaperone J-domain"/>
    <property type="match status" value="1"/>
</dbReference>
<keyword evidence="1" id="KW-0802">TPR repeat</keyword>
<evidence type="ECO:0000313" key="5">
    <source>
        <dbReference type="Proteomes" id="UP000241890"/>
    </source>
</evidence>
<evidence type="ECO:0000256" key="2">
    <source>
        <dbReference type="SAM" id="MobiDB-lite"/>
    </source>
</evidence>
<comment type="caution">
    <text evidence="4">The sequence shown here is derived from an EMBL/GenBank/DDBJ whole genome shotgun (WGS) entry which is preliminary data.</text>
</comment>